<accession>A0AAV5AFJ7</accession>
<feature type="domain" description="Phosphatidic acid phosphatase type 2/haloperoxidase" evidence="7">
    <location>
        <begin position="1"/>
        <end position="100"/>
    </location>
</feature>
<dbReference type="GO" id="GO:0008195">
    <property type="term" value="F:phosphatidate phosphatase activity"/>
    <property type="evidence" value="ECO:0007669"/>
    <property type="project" value="TreeGrafter"/>
</dbReference>
<dbReference type="SUPFAM" id="SSF48317">
    <property type="entry name" value="Acid phosphatase/Vanadium-dependent haloperoxidase"/>
    <property type="match status" value="1"/>
</dbReference>
<organism evidence="8 9">
    <name type="scientific">Clathrus columnatus</name>
    <dbReference type="NCBI Taxonomy" id="1419009"/>
    <lineage>
        <taxon>Eukaryota</taxon>
        <taxon>Fungi</taxon>
        <taxon>Dikarya</taxon>
        <taxon>Basidiomycota</taxon>
        <taxon>Agaricomycotina</taxon>
        <taxon>Agaricomycetes</taxon>
        <taxon>Phallomycetidae</taxon>
        <taxon>Phallales</taxon>
        <taxon>Clathraceae</taxon>
        <taxon>Clathrus</taxon>
    </lineage>
</organism>
<dbReference type="SMART" id="SM00014">
    <property type="entry name" value="acidPPc"/>
    <property type="match status" value="1"/>
</dbReference>
<evidence type="ECO:0000256" key="5">
    <source>
        <dbReference type="ARBA" id="ARBA00023136"/>
    </source>
</evidence>
<evidence type="ECO:0000259" key="7">
    <source>
        <dbReference type="SMART" id="SM00014"/>
    </source>
</evidence>
<evidence type="ECO:0000256" key="3">
    <source>
        <dbReference type="ARBA" id="ARBA00022692"/>
    </source>
</evidence>
<dbReference type="InterPro" id="IPR000326">
    <property type="entry name" value="PAP2/HPO"/>
</dbReference>
<name>A0AAV5AFJ7_9AGAM</name>
<dbReference type="GO" id="GO:0046839">
    <property type="term" value="P:phospholipid dephosphorylation"/>
    <property type="evidence" value="ECO:0007669"/>
    <property type="project" value="TreeGrafter"/>
</dbReference>
<feature type="region of interest" description="Disordered" evidence="6">
    <location>
        <begin position="120"/>
        <end position="156"/>
    </location>
</feature>
<dbReference type="InterPro" id="IPR043216">
    <property type="entry name" value="PAP-like"/>
</dbReference>
<dbReference type="PANTHER" id="PTHR10165">
    <property type="entry name" value="LIPID PHOSPHATE PHOSPHATASE"/>
    <property type="match status" value="1"/>
</dbReference>
<gene>
    <name evidence="8" type="ORF">Clacol_006141</name>
</gene>
<evidence type="ECO:0000256" key="2">
    <source>
        <dbReference type="ARBA" id="ARBA00008816"/>
    </source>
</evidence>
<dbReference type="GO" id="GO:0016020">
    <property type="term" value="C:membrane"/>
    <property type="evidence" value="ECO:0007669"/>
    <property type="project" value="UniProtKB-SubCell"/>
</dbReference>
<dbReference type="AlphaFoldDB" id="A0AAV5AFJ7"/>
<proteinExistence type="inferred from homology"/>
<comment type="subcellular location">
    <subcellularLocation>
        <location evidence="1">Membrane</location>
        <topology evidence="1">Multi-pass membrane protein</topology>
    </subcellularLocation>
</comment>
<dbReference type="InterPro" id="IPR036938">
    <property type="entry name" value="PAP2/HPO_sf"/>
</dbReference>
<protein>
    <recommendedName>
        <fullName evidence="7">Phosphatidic acid phosphatase type 2/haloperoxidase domain-containing protein</fullName>
    </recommendedName>
</protein>
<evidence type="ECO:0000256" key="4">
    <source>
        <dbReference type="ARBA" id="ARBA00022989"/>
    </source>
</evidence>
<dbReference type="EMBL" id="BPWL01000007">
    <property type="protein sequence ID" value="GJJ11903.1"/>
    <property type="molecule type" value="Genomic_DNA"/>
</dbReference>
<comment type="similarity">
    <text evidence="2">Belongs to the PA-phosphatase related phosphoesterase family.</text>
</comment>
<keyword evidence="9" id="KW-1185">Reference proteome</keyword>
<dbReference type="Gene3D" id="1.20.144.10">
    <property type="entry name" value="Phosphatidic acid phosphatase type 2/haloperoxidase"/>
    <property type="match status" value="1"/>
</dbReference>
<keyword evidence="4" id="KW-1133">Transmembrane helix</keyword>
<reference evidence="8" key="1">
    <citation type="submission" date="2021-10" db="EMBL/GenBank/DDBJ databases">
        <title>De novo Genome Assembly of Clathrus columnatus (Basidiomycota, Fungi) Using Illumina and Nanopore Sequence Data.</title>
        <authorList>
            <person name="Ogiso-Tanaka E."/>
            <person name="Itagaki H."/>
            <person name="Hosoya T."/>
            <person name="Hosaka K."/>
        </authorList>
    </citation>
    <scope>NUCLEOTIDE SEQUENCE</scope>
    <source>
        <strain evidence="8">MO-923</strain>
    </source>
</reference>
<dbReference type="Proteomes" id="UP001050691">
    <property type="component" value="Unassembled WGS sequence"/>
</dbReference>
<keyword evidence="5" id="KW-0472">Membrane</keyword>
<evidence type="ECO:0000313" key="9">
    <source>
        <dbReference type="Proteomes" id="UP001050691"/>
    </source>
</evidence>
<evidence type="ECO:0000256" key="1">
    <source>
        <dbReference type="ARBA" id="ARBA00004141"/>
    </source>
</evidence>
<dbReference type="Pfam" id="PF01569">
    <property type="entry name" value="PAP2"/>
    <property type="match status" value="1"/>
</dbReference>
<keyword evidence="3" id="KW-0812">Transmembrane</keyword>
<dbReference type="GO" id="GO:0006644">
    <property type="term" value="P:phospholipid metabolic process"/>
    <property type="evidence" value="ECO:0007669"/>
    <property type="project" value="InterPro"/>
</dbReference>
<dbReference type="PANTHER" id="PTHR10165:SF35">
    <property type="entry name" value="RE23632P"/>
    <property type="match status" value="1"/>
</dbReference>
<comment type="caution">
    <text evidence="8">The sequence shown here is derived from an EMBL/GenBank/DDBJ whole genome shotgun (WGS) entry which is preliminary data.</text>
</comment>
<evidence type="ECO:0000313" key="8">
    <source>
        <dbReference type="EMBL" id="GJJ11903.1"/>
    </source>
</evidence>
<feature type="compositionally biased region" description="Basic and acidic residues" evidence="6">
    <location>
        <begin position="126"/>
        <end position="149"/>
    </location>
</feature>
<sequence length="156" mass="17686">MSVRSFWDFHAAWLGCRPRPDFIDRCQPKPGSVDHPVFGLSNASICTQSDKGIFFDGFKSFPSGHSSTLIAVSRTVDNRHHWHDVMVGSSLGLSIAWLCYRQLFYPLVSSNCHEALPPRNNVKLRPKFDDNQRQESTESIQLRRPENRVSDGNGIV</sequence>
<evidence type="ECO:0000256" key="6">
    <source>
        <dbReference type="SAM" id="MobiDB-lite"/>
    </source>
</evidence>